<reference evidence="2 3" key="1">
    <citation type="submission" date="2019-04" db="EMBL/GenBank/DDBJ databases">
        <title>Friends and foes A comparative genomics study of 23 Aspergillus species from section Flavi.</title>
        <authorList>
            <consortium name="DOE Joint Genome Institute"/>
            <person name="Kjaerbolling I."/>
            <person name="Vesth T."/>
            <person name="Frisvad J.C."/>
            <person name="Nybo J.L."/>
            <person name="Theobald S."/>
            <person name="Kildgaard S."/>
            <person name="Isbrandt T."/>
            <person name="Kuo A."/>
            <person name="Sato A."/>
            <person name="Lyhne E.K."/>
            <person name="Kogle M.E."/>
            <person name="Wiebenga A."/>
            <person name="Kun R.S."/>
            <person name="Lubbers R.J."/>
            <person name="Makela M.R."/>
            <person name="Barry K."/>
            <person name="Chovatia M."/>
            <person name="Clum A."/>
            <person name="Daum C."/>
            <person name="Haridas S."/>
            <person name="He G."/>
            <person name="LaButti K."/>
            <person name="Lipzen A."/>
            <person name="Mondo S."/>
            <person name="Riley R."/>
            <person name="Salamov A."/>
            <person name="Simmons B.A."/>
            <person name="Magnuson J.K."/>
            <person name="Henrissat B."/>
            <person name="Mortensen U.H."/>
            <person name="Larsen T.O."/>
            <person name="Devries R.P."/>
            <person name="Grigoriev I.V."/>
            <person name="Machida M."/>
            <person name="Baker S.E."/>
            <person name="Andersen M.R."/>
        </authorList>
    </citation>
    <scope>NUCLEOTIDE SEQUENCE [LARGE SCALE GENOMIC DNA]</scope>
    <source>
        <strain evidence="2 3">CBS 151.66</strain>
    </source>
</reference>
<evidence type="ECO:0000313" key="2">
    <source>
        <dbReference type="EMBL" id="KAB8072840.1"/>
    </source>
</evidence>
<protein>
    <submittedName>
        <fullName evidence="2">Uncharacterized protein</fullName>
    </submittedName>
</protein>
<keyword evidence="1" id="KW-1133">Transmembrane helix</keyword>
<evidence type="ECO:0000313" key="3">
    <source>
        <dbReference type="Proteomes" id="UP000326565"/>
    </source>
</evidence>
<dbReference type="EMBL" id="ML732238">
    <property type="protein sequence ID" value="KAB8072840.1"/>
    <property type="molecule type" value="Genomic_DNA"/>
</dbReference>
<dbReference type="AlphaFoldDB" id="A0A5N5X0B7"/>
<name>A0A5N5X0B7_9EURO</name>
<sequence>MVRPLSVLLVPFPHCFGTHPNGWSLTPYSFALTISSPALALFFFPFSFFLFFIVLDFPYFLVGLYSSTPFFVLSRRGIDIHSAFKGHARACKRKS</sequence>
<organism evidence="2 3">
    <name type="scientific">Aspergillus leporis</name>
    <dbReference type="NCBI Taxonomy" id="41062"/>
    <lineage>
        <taxon>Eukaryota</taxon>
        <taxon>Fungi</taxon>
        <taxon>Dikarya</taxon>
        <taxon>Ascomycota</taxon>
        <taxon>Pezizomycotina</taxon>
        <taxon>Eurotiomycetes</taxon>
        <taxon>Eurotiomycetidae</taxon>
        <taxon>Eurotiales</taxon>
        <taxon>Aspergillaceae</taxon>
        <taxon>Aspergillus</taxon>
        <taxon>Aspergillus subgen. Circumdati</taxon>
    </lineage>
</organism>
<keyword evidence="1" id="KW-0472">Membrane</keyword>
<keyword evidence="1" id="KW-0812">Transmembrane</keyword>
<feature type="transmembrane region" description="Helical" evidence="1">
    <location>
        <begin position="41"/>
        <end position="66"/>
    </location>
</feature>
<keyword evidence="3" id="KW-1185">Reference proteome</keyword>
<accession>A0A5N5X0B7</accession>
<proteinExistence type="predicted"/>
<dbReference type="Proteomes" id="UP000326565">
    <property type="component" value="Unassembled WGS sequence"/>
</dbReference>
<gene>
    <name evidence="2" type="ORF">BDV29DRAFT_146429</name>
</gene>
<evidence type="ECO:0000256" key="1">
    <source>
        <dbReference type="SAM" id="Phobius"/>
    </source>
</evidence>